<name>A0A1H6Y367_9FIRM</name>
<dbReference type="STRING" id="84035.SAMN05660742_10693"/>
<sequence>MIRAALLYGCDKMLKVLVGVLISLIGLLIFENFIKNNWNYNDLDAFVKFLTCFGGIVTAWGVYWKWNDEKGRKFYEERIQKVYAPLTSVYIFQETYRGILQDVESVDISRENHPIFGDSKYQTHYKRNADGKTVFYETRENEEKKYMSRKIFLATCESTYLGLARPMLLTLISKYKFLLPYKEEHWEILLKNYPDIYSKVKTKYRETQIFNSKIYMECRGIDDELKKVERQLCEEIISGYNDSLEKLGLDKQKIDITQSDFIQSSD</sequence>
<gene>
    <name evidence="2" type="ORF">SAMN05660742_10693</name>
</gene>
<proteinExistence type="predicted"/>
<dbReference type="Proteomes" id="UP000199662">
    <property type="component" value="Unassembled WGS sequence"/>
</dbReference>
<keyword evidence="1" id="KW-0472">Membrane</keyword>
<evidence type="ECO:0000313" key="2">
    <source>
        <dbReference type="EMBL" id="SEJ35733.1"/>
    </source>
</evidence>
<accession>A0A1H6Y367</accession>
<feature type="transmembrane region" description="Helical" evidence="1">
    <location>
        <begin position="46"/>
        <end position="64"/>
    </location>
</feature>
<keyword evidence="1" id="KW-1133">Transmembrane helix</keyword>
<keyword evidence="3" id="KW-1185">Reference proteome</keyword>
<reference evidence="2 3" key="1">
    <citation type="submission" date="2016-10" db="EMBL/GenBank/DDBJ databases">
        <authorList>
            <person name="de Groot N.N."/>
        </authorList>
    </citation>
    <scope>NUCLEOTIDE SEQUENCE [LARGE SCALE GENOMIC DNA]</scope>
    <source>
        <strain evidence="2 3">DSM 2179</strain>
    </source>
</reference>
<evidence type="ECO:0000313" key="3">
    <source>
        <dbReference type="Proteomes" id="UP000199662"/>
    </source>
</evidence>
<keyword evidence="1" id="KW-0812">Transmembrane</keyword>
<organism evidence="2 3">
    <name type="scientific">Propionispira arboris</name>
    <dbReference type="NCBI Taxonomy" id="84035"/>
    <lineage>
        <taxon>Bacteria</taxon>
        <taxon>Bacillati</taxon>
        <taxon>Bacillota</taxon>
        <taxon>Negativicutes</taxon>
        <taxon>Selenomonadales</taxon>
        <taxon>Selenomonadaceae</taxon>
        <taxon>Propionispira</taxon>
    </lineage>
</organism>
<protein>
    <submittedName>
        <fullName evidence="2">Uncharacterized protein</fullName>
    </submittedName>
</protein>
<dbReference type="EMBL" id="FNZK01000006">
    <property type="protein sequence ID" value="SEJ35733.1"/>
    <property type="molecule type" value="Genomic_DNA"/>
</dbReference>
<evidence type="ECO:0000256" key="1">
    <source>
        <dbReference type="SAM" id="Phobius"/>
    </source>
</evidence>
<dbReference type="AlphaFoldDB" id="A0A1H6Y367"/>
<feature type="transmembrane region" description="Helical" evidence="1">
    <location>
        <begin position="12"/>
        <end position="34"/>
    </location>
</feature>